<dbReference type="CDD" id="cd05387">
    <property type="entry name" value="BY-kinase"/>
    <property type="match status" value="1"/>
</dbReference>
<name>A0A443IB04_9GAMM</name>
<keyword evidence="9" id="KW-0067">ATP-binding</keyword>
<dbReference type="NCBIfam" id="NF008568">
    <property type="entry name" value="PRK11519.1"/>
    <property type="match status" value="1"/>
</dbReference>
<dbReference type="Proteomes" id="UP000288794">
    <property type="component" value="Unassembled WGS sequence"/>
</dbReference>
<evidence type="ECO:0000313" key="20">
    <source>
        <dbReference type="Proteomes" id="UP000288794"/>
    </source>
</evidence>
<evidence type="ECO:0000256" key="5">
    <source>
        <dbReference type="ARBA" id="ARBA00022679"/>
    </source>
</evidence>
<dbReference type="PANTHER" id="PTHR32309:SF32">
    <property type="entry name" value="TYROSINE-PROTEIN KINASE ETK-RELATED"/>
    <property type="match status" value="1"/>
</dbReference>
<evidence type="ECO:0000256" key="12">
    <source>
        <dbReference type="ARBA" id="ARBA00023137"/>
    </source>
</evidence>
<dbReference type="GO" id="GO:0005524">
    <property type="term" value="F:ATP binding"/>
    <property type="evidence" value="ECO:0007669"/>
    <property type="project" value="UniProtKB-KW"/>
</dbReference>
<dbReference type="Pfam" id="PF13807">
    <property type="entry name" value="GNVR"/>
    <property type="match status" value="1"/>
</dbReference>
<dbReference type="Gene3D" id="3.40.50.300">
    <property type="entry name" value="P-loop containing nucleotide triphosphate hydrolases"/>
    <property type="match status" value="1"/>
</dbReference>
<dbReference type="SUPFAM" id="SSF52540">
    <property type="entry name" value="P-loop containing nucleoside triphosphate hydrolases"/>
    <property type="match status" value="1"/>
</dbReference>
<dbReference type="PANTHER" id="PTHR32309">
    <property type="entry name" value="TYROSINE-PROTEIN KINASE"/>
    <property type="match status" value="1"/>
</dbReference>
<feature type="transmembrane region" description="Helical" evidence="15">
    <location>
        <begin position="422"/>
        <end position="442"/>
    </location>
</feature>
<dbReference type="InterPro" id="IPR005702">
    <property type="entry name" value="Wzc-like_C"/>
</dbReference>
<feature type="transmembrane region" description="Helical" evidence="15">
    <location>
        <begin position="30"/>
        <end position="49"/>
    </location>
</feature>
<evidence type="ECO:0000259" key="16">
    <source>
        <dbReference type="Pfam" id="PF02706"/>
    </source>
</evidence>
<keyword evidence="11 15" id="KW-0472">Membrane</keyword>
<keyword evidence="20" id="KW-1185">Reference proteome</keyword>
<comment type="caution">
    <text evidence="19">The sequence shown here is derived from an EMBL/GenBank/DDBJ whole genome shotgun (WGS) entry which is preliminary data.</text>
</comment>
<keyword evidence="12" id="KW-0829">Tyrosine-protein kinase</keyword>
<accession>A0A443IB04</accession>
<dbReference type="InterPro" id="IPR025669">
    <property type="entry name" value="AAA_dom"/>
</dbReference>
<sequence>MNKKRVNTSSDAHNEVDLGRLLGSIIDYKWLIIAITSFFTIAGVLYSIFATPIYQANALVQVESSIGSQLVNNLDSLLPDKPQSAAEIELLQSRMVLGKTVEDLHLDISIGQNYFPLFGKGWARLTGEKPGELAISRFNLPNSLLNIPLTLEMDTKNHFKLLNDGNEILVGEVGKLAKNGDVSLLISGVKAEPGTDFTLVKYPSLQVINRIKKNLLIEDSGKDTGVLNVTYTGPDPDDIRKTLDGVTQNYLLQNVERKSAEAEKSLEFLKVQVPKVRGELDAAESKLNIFRQENDSVDLSLEAKSMLDTMVSIETQLNQLTFREAEISKLYTKEHPAYRTLIEKRQTLEDEKEKLNKRISNLPRTQQEIVRLTRDVESGQQVYMQLLNKQQELNISKASTVGNVRIVDSAVTLPGIVQPQKIIIILASVLLGLIVSILVVIIRTIMHRGIENPAELEEAGVNVYASVPLSEWQQKKDRADLAVSKHRKRRANELLTQSNPTDLAVEALRSLRTSLHFAMLEAKNNILMISGASPSIGKTFVSTNLSVLVAQTDKKVLFIDADLRKGYVHQLLGLDNKIGLAEVLSNQAEIEQSVQKTEIENFDVVTRGQVPPNPSELLMTSRYTELLEWASRHYDLVIIDTPPILAVTDAAIIGRHVGTSLMVARYGVNTLKEVELSITRFEQNGIDIKGVILNSVFKKAANYYSSYGYYEYEYKSEK</sequence>
<evidence type="ECO:0000256" key="4">
    <source>
        <dbReference type="ARBA" id="ARBA00022519"/>
    </source>
</evidence>
<keyword evidence="3" id="KW-1003">Cell membrane</keyword>
<feature type="coiled-coil region" evidence="14">
    <location>
        <begin position="338"/>
        <end position="365"/>
    </location>
</feature>
<evidence type="ECO:0000313" key="19">
    <source>
        <dbReference type="EMBL" id="RWR01185.1"/>
    </source>
</evidence>
<evidence type="ECO:0000256" key="6">
    <source>
        <dbReference type="ARBA" id="ARBA00022692"/>
    </source>
</evidence>
<dbReference type="NCBIfam" id="TIGR01007">
    <property type="entry name" value="eps_fam"/>
    <property type="match status" value="1"/>
</dbReference>
<dbReference type="Pfam" id="PF13614">
    <property type="entry name" value="AAA_31"/>
    <property type="match status" value="1"/>
</dbReference>
<evidence type="ECO:0000256" key="14">
    <source>
        <dbReference type="SAM" id="Coils"/>
    </source>
</evidence>
<gene>
    <name evidence="19" type="ORF">ED28_14790</name>
</gene>
<proteinExistence type="inferred from homology"/>
<organism evidence="19 20">
    <name type="scientific">[Pantoea] beijingensis</name>
    <dbReference type="NCBI Taxonomy" id="1324864"/>
    <lineage>
        <taxon>Bacteria</taxon>
        <taxon>Pseudomonadati</taxon>
        <taxon>Pseudomonadota</taxon>
        <taxon>Gammaproteobacteria</taxon>
        <taxon>Enterobacterales</taxon>
        <taxon>Erwiniaceae</taxon>
        <taxon>Erwinia</taxon>
    </lineage>
</organism>
<dbReference type="InterPro" id="IPR050445">
    <property type="entry name" value="Bact_polysacc_biosynth/exp"/>
</dbReference>
<feature type="domain" description="Polysaccharide chain length determinant N-terminal" evidence="16">
    <location>
        <begin position="14"/>
        <end position="104"/>
    </location>
</feature>
<keyword evidence="14" id="KW-0175">Coiled coil</keyword>
<dbReference type="AlphaFoldDB" id="A0A443IB04"/>
<dbReference type="Pfam" id="PF02706">
    <property type="entry name" value="Wzz"/>
    <property type="match status" value="1"/>
</dbReference>
<evidence type="ECO:0000256" key="2">
    <source>
        <dbReference type="ARBA" id="ARBA00008883"/>
    </source>
</evidence>
<evidence type="ECO:0000256" key="11">
    <source>
        <dbReference type="ARBA" id="ARBA00023136"/>
    </source>
</evidence>
<keyword evidence="5 19" id="KW-0808">Transferase</keyword>
<keyword evidence="10 15" id="KW-1133">Transmembrane helix</keyword>
<evidence type="ECO:0000256" key="1">
    <source>
        <dbReference type="ARBA" id="ARBA00004429"/>
    </source>
</evidence>
<dbReference type="InterPro" id="IPR032807">
    <property type="entry name" value="GNVR"/>
</dbReference>
<evidence type="ECO:0000256" key="7">
    <source>
        <dbReference type="ARBA" id="ARBA00022741"/>
    </source>
</evidence>
<comment type="catalytic activity">
    <reaction evidence="13">
        <text>L-tyrosyl-[protein] + ATP = O-phospho-L-tyrosyl-[protein] + ADP + H(+)</text>
        <dbReference type="Rhea" id="RHEA:10596"/>
        <dbReference type="Rhea" id="RHEA-COMP:10136"/>
        <dbReference type="Rhea" id="RHEA-COMP:20101"/>
        <dbReference type="ChEBI" id="CHEBI:15378"/>
        <dbReference type="ChEBI" id="CHEBI:30616"/>
        <dbReference type="ChEBI" id="CHEBI:46858"/>
        <dbReference type="ChEBI" id="CHEBI:61978"/>
        <dbReference type="ChEBI" id="CHEBI:456216"/>
    </reaction>
</comment>
<feature type="domain" description="AAA" evidence="17">
    <location>
        <begin position="536"/>
        <end position="648"/>
    </location>
</feature>
<evidence type="ECO:0000256" key="10">
    <source>
        <dbReference type="ARBA" id="ARBA00022989"/>
    </source>
</evidence>
<comment type="subcellular location">
    <subcellularLocation>
        <location evidence="1">Cell inner membrane</location>
        <topology evidence="1">Multi-pass membrane protein</topology>
    </subcellularLocation>
</comment>
<dbReference type="GO" id="GO:0004715">
    <property type="term" value="F:non-membrane spanning protein tyrosine kinase activity"/>
    <property type="evidence" value="ECO:0007669"/>
    <property type="project" value="UniProtKB-EC"/>
</dbReference>
<evidence type="ECO:0000256" key="9">
    <source>
        <dbReference type="ARBA" id="ARBA00022840"/>
    </source>
</evidence>
<dbReference type="EMBL" id="JMEE01000039">
    <property type="protein sequence ID" value="RWR01185.1"/>
    <property type="molecule type" value="Genomic_DNA"/>
</dbReference>
<dbReference type="Pfam" id="PF23607">
    <property type="entry name" value="WZC_N"/>
    <property type="match status" value="1"/>
</dbReference>
<reference evidence="19 20" key="1">
    <citation type="submission" date="2014-04" db="EMBL/GenBank/DDBJ databases">
        <title>Draft genome sequence of Pantoea beijingensis strain LMG 27579, an emerging pathogen to Pleurotus eryngii with potential industrial application.</title>
        <authorList>
            <person name="Xu F."/>
            <person name="Liu Y."/>
            <person name="Wang S."/>
            <person name="Yin Y."/>
            <person name="Ma Y."/>
            <person name="Zhao S."/>
            <person name="Rong C."/>
        </authorList>
    </citation>
    <scope>NUCLEOTIDE SEQUENCE [LARGE SCALE GENOMIC DNA]</scope>
    <source>
        <strain evidence="19 20">LMG 27579</strain>
    </source>
</reference>
<dbReference type="EC" id="2.7.10.2" evidence="19"/>
<keyword evidence="4" id="KW-0997">Cell inner membrane</keyword>
<keyword evidence="8 19" id="KW-0418">Kinase</keyword>
<evidence type="ECO:0000256" key="8">
    <source>
        <dbReference type="ARBA" id="ARBA00022777"/>
    </source>
</evidence>
<dbReference type="InterPro" id="IPR003856">
    <property type="entry name" value="LPS_length_determ_N"/>
</dbReference>
<dbReference type="FunFam" id="3.40.50.300:FF:000527">
    <property type="entry name" value="Tyrosine-protein kinase etk"/>
    <property type="match status" value="1"/>
</dbReference>
<keyword evidence="7" id="KW-0547">Nucleotide-binding</keyword>
<dbReference type="GO" id="GO:0005886">
    <property type="term" value="C:plasma membrane"/>
    <property type="evidence" value="ECO:0007669"/>
    <property type="project" value="UniProtKB-SubCell"/>
</dbReference>
<evidence type="ECO:0000259" key="17">
    <source>
        <dbReference type="Pfam" id="PF13614"/>
    </source>
</evidence>
<protein>
    <submittedName>
        <fullName evidence="19">Tyrosine protein kinase</fullName>
        <ecNumber evidence="19">2.7.10.2</ecNumber>
    </submittedName>
</protein>
<evidence type="ECO:0000256" key="13">
    <source>
        <dbReference type="ARBA" id="ARBA00053015"/>
    </source>
</evidence>
<comment type="similarity">
    <text evidence="2">Belongs to the etk/wzc family.</text>
</comment>
<evidence type="ECO:0000256" key="3">
    <source>
        <dbReference type="ARBA" id="ARBA00022475"/>
    </source>
</evidence>
<feature type="domain" description="Tyrosine-protein kinase G-rich" evidence="18">
    <location>
        <begin position="365"/>
        <end position="444"/>
    </location>
</feature>
<evidence type="ECO:0000256" key="15">
    <source>
        <dbReference type="SAM" id="Phobius"/>
    </source>
</evidence>
<dbReference type="GO" id="GO:0042802">
    <property type="term" value="F:identical protein binding"/>
    <property type="evidence" value="ECO:0007669"/>
    <property type="project" value="UniProtKB-ARBA"/>
</dbReference>
<evidence type="ECO:0000259" key="18">
    <source>
        <dbReference type="Pfam" id="PF13807"/>
    </source>
</evidence>
<keyword evidence="6 15" id="KW-0812">Transmembrane</keyword>
<dbReference type="InterPro" id="IPR027417">
    <property type="entry name" value="P-loop_NTPase"/>
</dbReference>